<keyword evidence="2" id="KW-1185">Reference proteome</keyword>
<gene>
    <name evidence="1" type="ORF">DFH08DRAFT_940364</name>
</gene>
<reference evidence="1" key="1">
    <citation type="submission" date="2023-03" db="EMBL/GenBank/DDBJ databases">
        <title>Massive genome expansion in bonnet fungi (Mycena s.s.) driven by repeated elements and novel gene families across ecological guilds.</title>
        <authorList>
            <consortium name="Lawrence Berkeley National Laboratory"/>
            <person name="Harder C.B."/>
            <person name="Miyauchi S."/>
            <person name="Viragh M."/>
            <person name="Kuo A."/>
            <person name="Thoen E."/>
            <person name="Andreopoulos B."/>
            <person name="Lu D."/>
            <person name="Skrede I."/>
            <person name="Drula E."/>
            <person name="Henrissat B."/>
            <person name="Morin E."/>
            <person name="Kohler A."/>
            <person name="Barry K."/>
            <person name="LaButti K."/>
            <person name="Morin E."/>
            <person name="Salamov A."/>
            <person name="Lipzen A."/>
            <person name="Mereny Z."/>
            <person name="Hegedus B."/>
            <person name="Baldrian P."/>
            <person name="Stursova M."/>
            <person name="Weitz H."/>
            <person name="Taylor A."/>
            <person name="Grigoriev I.V."/>
            <person name="Nagy L.G."/>
            <person name="Martin F."/>
            <person name="Kauserud H."/>
        </authorList>
    </citation>
    <scope>NUCLEOTIDE SEQUENCE</scope>
    <source>
        <strain evidence="1">CBHHK002</strain>
    </source>
</reference>
<dbReference type="InterPro" id="IPR059179">
    <property type="entry name" value="MLKL-like_MCAfunc"/>
</dbReference>
<dbReference type="AlphaFoldDB" id="A0AAD6ZN70"/>
<name>A0AAD6ZN70_9AGAR</name>
<evidence type="ECO:0000313" key="2">
    <source>
        <dbReference type="Proteomes" id="UP001218218"/>
    </source>
</evidence>
<sequence length="281" mass="30508">MALTEGMRGQGNSVYLDERSTAPASMISRFARSCCTFVSMLDIWPLRVNAADLDFDLERQGYRHRGRLVSPYRARGTGVIDELLPSHGVGTASCALPPSTSLAFRTTMSTPQTSTNPGPVSTLAGAAHTLGSGILDTLRLAKEATAGSSVPGLEGTIGTVLALAEMIQSMKSNKQALAELQPYLEDLNKIDTSDCSKDLKDRLEAFQMKVAPIIADCKSLQSKGKVTRFWKGKEYKEKIQDLRDRVAGHIRDFTFYGSISVEILVGNLVAQVQETNQNSMS</sequence>
<accession>A0AAD6ZN70</accession>
<dbReference type="EMBL" id="JARIHO010000037">
    <property type="protein sequence ID" value="KAJ7330490.1"/>
    <property type="molecule type" value="Genomic_DNA"/>
</dbReference>
<evidence type="ECO:0000313" key="1">
    <source>
        <dbReference type="EMBL" id="KAJ7330490.1"/>
    </source>
</evidence>
<comment type="caution">
    <text evidence="1">The sequence shown here is derived from an EMBL/GenBank/DDBJ whole genome shotgun (WGS) entry which is preliminary data.</text>
</comment>
<proteinExistence type="predicted"/>
<dbReference type="Proteomes" id="UP001218218">
    <property type="component" value="Unassembled WGS sequence"/>
</dbReference>
<protein>
    <submittedName>
        <fullName evidence="1">Uncharacterized protein</fullName>
    </submittedName>
</protein>
<organism evidence="1 2">
    <name type="scientific">Mycena albidolilacea</name>
    <dbReference type="NCBI Taxonomy" id="1033008"/>
    <lineage>
        <taxon>Eukaryota</taxon>
        <taxon>Fungi</taxon>
        <taxon>Dikarya</taxon>
        <taxon>Basidiomycota</taxon>
        <taxon>Agaricomycotina</taxon>
        <taxon>Agaricomycetes</taxon>
        <taxon>Agaricomycetidae</taxon>
        <taxon>Agaricales</taxon>
        <taxon>Marasmiineae</taxon>
        <taxon>Mycenaceae</taxon>
        <taxon>Mycena</taxon>
    </lineage>
</organism>
<dbReference type="CDD" id="cd21037">
    <property type="entry name" value="MLKL_NTD"/>
    <property type="match status" value="1"/>
</dbReference>